<dbReference type="SMART" id="SM01016">
    <property type="entry name" value="Arg_tRNA_synt_N"/>
    <property type="match status" value="1"/>
</dbReference>
<dbReference type="FunFam" id="1.10.730.10:FF:000008">
    <property type="entry name" value="Arginine--tRNA ligase"/>
    <property type="match status" value="1"/>
</dbReference>
<dbReference type="PRINTS" id="PR01038">
    <property type="entry name" value="TRNASYNTHARG"/>
</dbReference>
<dbReference type="InterPro" id="IPR035684">
    <property type="entry name" value="ArgRS_core"/>
</dbReference>
<dbReference type="InterPro" id="IPR036695">
    <property type="entry name" value="Arg-tRNA-synth_N_sf"/>
</dbReference>
<feature type="domain" description="DALR anticodon binding" evidence="13">
    <location>
        <begin position="430"/>
        <end position="550"/>
    </location>
</feature>
<evidence type="ECO:0000259" key="13">
    <source>
        <dbReference type="SMART" id="SM00836"/>
    </source>
</evidence>
<keyword evidence="7 11" id="KW-0067">ATP-binding</keyword>
<dbReference type="InterPro" id="IPR008909">
    <property type="entry name" value="DALR_anticod-bd"/>
</dbReference>
<comment type="subcellular location">
    <subcellularLocation>
        <location evidence="1 11">Cytoplasm</location>
    </subcellularLocation>
</comment>
<dbReference type="GO" id="GO:0004814">
    <property type="term" value="F:arginine-tRNA ligase activity"/>
    <property type="evidence" value="ECO:0007669"/>
    <property type="project" value="UniProtKB-UniRule"/>
</dbReference>
<comment type="catalytic activity">
    <reaction evidence="10 11">
        <text>tRNA(Arg) + L-arginine + ATP = L-arginyl-tRNA(Arg) + AMP + diphosphate</text>
        <dbReference type="Rhea" id="RHEA:20301"/>
        <dbReference type="Rhea" id="RHEA-COMP:9658"/>
        <dbReference type="Rhea" id="RHEA-COMP:9673"/>
        <dbReference type="ChEBI" id="CHEBI:30616"/>
        <dbReference type="ChEBI" id="CHEBI:32682"/>
        <dbReference type="ChEBI" id="CHEBI:33019"/>
        <dbReference type="ChEBI" id="CHEBI:78442"/>
        <dbReference type="ChEBI" id="CHEBI:78513"/>
        <dbReference type="ChEBI" id="CHEBI:456215"/>
        <dbReference type="EC" id="6.1.1.19"/>
    </reaction>
</comment>
<keyword evidence="9 11" id="KW-0030">Aminoacyl-tRNA synthetase</keyword>
<dbReference type="Pfam" id="PF03485">
    <property type="entry name" value="Arg_tRNA_synt_N"/>
    <property type="match status" value="1"/>
</dbReference>
<dbReference type="EC" id="6.1.1.19" evidence="11"/>
<keyword evidence="4 11" id="KW-0963">Cytoplasm</keyword>
<evidence type="ECO:0000256" key="11">
    <source>
        <dbReference type="HAMAP-Rule" id="MF_00123"/>
    </source>
</evidence>
<comment type="similarity">
    <text evidence="2 11 12">Belongs to the class-I aminoacyl-tRNA synthetase family.</text>
</comment>
<dbReference type="HAMAP" id="MF_00123">
    <property type="entry name" value="Arg_tRNA_synth"/>
    <property type="match status" value="1"/>
</dbReference>
<evidence type="ECO:0000256" key="6">
    <source>
        <dbReference type="ARBA" id="ARBA00022741"/>
    </source>
</evidence>
<dbReference type="GO" id="GO:0005524">
    <property type="term" value="F:ATP binding"/>
    <property type="evidence" value="ECO:0007669"/>
    <property type="project" value="UniProtKB-UniRule"/>
</dbReference>
<dbReference type="PANTHER" id="PTHR11956">
    <property type="entry name" value="ARGINYL-TRNA SYNTHETASE"/>
    <property type="match status" value="1"/>
</dbReference>
<dbReference type="InterPro" id="IPR005148">
    <property type="entry name" value="Arg-tRNA-synth_N"/>
</dbReference>
<dbReference type="SMART" id="SM00836">
    <property type="entry name" value="DALR_1"/>
    <property type="match status" value="1"/>
</dbReference>
<feature type="short sequence motif" description="'HIGH' region" evidence="11">
    <location>
        <begin position="125"/>
        <end position="135"/>
    </location>
</feature>
<gene>
    <name evidence="11" type="primary">argS</name>
    <name evidence="15" type="ORF">C0190_04235</name>
</gene>
<comment type="subunit">
    <text evidence="3 11">Monomer.</text>
</comment>
<evidence type="ECO:0000259" key="14">
    <source>
        <dbReference type="SMART" id="SM01016"/>
    </source>
</evidence>
<evidence type="ECO:0000256" key="10">
    <source>
        <dbReference type="ARBA" id="ARBA00049339"/>
    </source>
</evidence>
<protein>
    <recommendedName>
        <fullName evidence="11">Arginine--tRNA ligase</fullName>
        <ecNumber evidence="11">6.1.1.19</ecNumber>
    </recommendedName>
    <alternativeName>
        <fullName evidence="11">Arginyl-tRNA synthetase</fullName>
        <shortName evidence="11">ArgRS</shortName>
    </alternativeName>
</protein>
<evidence type="ECO:0000313" key="16">
    <source>
        <dbReference type="Proteomes" id="UP000235460"/>
    </source>
</evidence>
<dbReference type="Pfam" id="PF05746">
    <property type="entry name" value="DALR_1"/>
    <property type="match status" value="1"/>
</dbReference>
<sequence length="550" mass="63826">MIRKKIKELIEETIKEFWGEIIELVFEIERPKKEVYGDYATNVALVLKNKLNLTPMEIAEKLAEKFREKTDLFSKIDVVFPGFINFWISPKYYIENLKKILNLKEKYGTLDIGKGKKILVEFVSANPTGPLHIGHGRGAAYGDSLARILNFAGYQVTKEYYINDKGTQMDILGESVYLRAKELSGEKINFPENYYKGKYIYEIAKEALKLYPNLLSMEEKKAIEICRELAIKLILEDIKKDLEKFRVFYDNWYSERSLYEGGKVEKVLSILKGKGLLYEKDGALWFKSTLFGDEKDRVVIRSNGETTYFTGDIAYHYEKFMERKFDIAINIWGADHHGYVNRLKAALKAFEIEEEKLKVILIQMVNLIEGGEKKSMSTREGEFLELKELLKEVGVDATRFIFLSRSADSPLDFDVELAKTQSQENPVYYVQYAHARICSIFEKAKESGINEIFWDNIDFGKLKEKEELELLKKFEEFQEVIESAVESLAPYKITYYLLELAKQFHEYYSKYRILTEDLSLTYARLGLCSACKIILKNGLELLGVSALKKM</sequence>
<dbReference type="GO" id="GO:0006420">
    <property type="term" value="P:arginyl-tRNA aminoacylation"/>
    <property type="evidence" value="ECO:0007669"/>
    <property type="project" value="UniProtKB-UniRule"/>
</dbReference>
<dbReference type="PROSITE" id="PS00178">
    <property type="entry name" value="AA_TRNA_LIGASE_I"/>
    <property type="match status" value="1"/>
</dbReference>
<organism evidence="15 16">
    <name type="scientific">Thermodesulfobacterium geofontis</name>
    <dbReference type="NCBI Taxonomy" id="1295609"/>
    <lineage>
        <taxon>Bacteria</taxon>
        <taxon>Pseudomonadati</taxon>
        <taxon>Thermodesulfobacteriota</taxon>
        <taxon>Thermodesulfobacteria</taxon>
        <taxon>Thermodesulfobacteriales</taxon>
        <taxon>Thermodesulfobacteriaceae</taxon>
        <taxon>Thermodesulfobacterium</taxon>
    </lineage>
</organism>
<keyword evidence="6 11" id="KW-0547">Nucleotide-binding</keyword>
<evidence type="ECO:0000313" key="15">
    <source>
        <dbReference type="EMBL" id="PMP67017.1"/>
    </source>
</evidence>
<dbReference type="EMBL" id="PNIK01000061">
    <property type="protein sequence ID" value="PMP67017.1"/>
    <property type="molecule type" value="Genomic_DNA"/>
</dbReference>
<evidence type="ECO:0000256" key="12">
    <source>
        <dbReference type="RuleBase" id="RU363038"/>
    </source>
</evidence>
<evidence type="ECO:0000256" key="4">
    <source>
        <dbReference type="ARBA" id="ARBA00022490"/>
    </source>
</evidence>
<dbReference type="InterPro" id="IPR001278">
    <property type="entry name" value="Arg-tRNA-ligase"/>
</dbReference>
<evidence type="ECO:0000256" key="5">
    <source>
        <dbReference type="ARBA" id="ARBA00022598"/>
    </source>
</evidence>
<keyword evidence="8 11" id="KW-0648">Protein biosynthesis</keyword>
<evidence type="ECO:0000256" key="8">
    <source>
        <dbReference type="ARBA" id="ARBA00022917"/>
    </source>
</evidence>
<dbReference type="Gene3D" id="1.10.730.10">
    <property type="entry name" value="Isoleucyl-tRNA Synthetase, Domain 1"/>
    <property type="match status" value="1"/>
</dbReference>
<proteinExistence type="inferred from homology"/>
<dbReference type="NCBIfam" id="TIGR00456">
    <property type="entry name" value="argS"/>
    <property type="match status" value="1"/>
</dbReference>
<keyword evidence="5 11" id="KW-0436">Ligase</keyword>
<comment type="caution">
    <text evidence="15">The sequence shown here is derived from an EMBL/GenBank/DDBJ whole genome shotgun (WGS) entry which is preliminary data.</text>
</comment>
<dbReference type="InterPro" id="IPR001412">
    <property type="entry name" value="aa-tRNA-synth_I_CS"/>
</dbReference>
<dbReference type="InterPro" id="IPR014729">
    <property type="entry name" value="Rossmann-like_a/b/a_fold"/>
</dbReference>
<dbReference type="GO" id="GO:0005737">
    <property type="term" value="C:cytoplasm"/>
    <property type="evidence" value="ECO:0007669"/>
    <property type="project" value="UniProtKB-SubCell"/>
</dbReference>
<dbReference type="PANTHER" id="PTHR11956:SF5">
    <property type="entry name" value="ARGININE--TRNA LIGASE, CYTOPLASMIC"/>
    <property type="match status" value="1"/>
</dbReference>
<dbReference type="FunFam" id="3.40.50.620:FF:000062">
    <property type="entry name" value="Arginine--tRNA ligase"/>
    <property type="match status" value="1"/>
</dbReference>
<evidence type="ECO:0000256" key="7">
    <source>
        <dbReference type="ARBA" id="ARBA00022840"/>
    </source>
</evidence>
<dbReference type="InterPro" id="IPR009080">
    <property type="entry name" value="tRNAsynth_Ia_anticodon-bd"/>
</dbReference>
<dbReference type="Pfam" id="PF00750">
    <property type="entry name" value="tRNA-synt_1d"/>
    <property type="match status" value="1"/>
</dbReference>
<evidence type="ECO:0000256" key="1">
    <source>
        <dbReference type="ARBA" id="ARBA00004496"/>
    </source>
</evidence>
<dbReference type="SUPFAM" id="SSF52374">
    <property type="entry name" value="Nucleotidylyl transferase"/>
    <property type="match status" value="1"/>
</dbReference>
<accession>A0A2N7PND3</accession>
<reference evidence="15 16" key="1">
    <citation type="submission" date="2018-01" db="EMBL/GenBank/DDBJ databases">
        <title>Metagenomic assembled genomes from two thermal pools in the Uzon Caldera, Kamchatka, Russia.</title>
        <authorList>
            <person name="Wilkins L."/>
            <person name="Ettinger C."/>
        </authorList>
    </citation>
    <scope>NUCLEOTIDE SEQUENCE [LARGE SCALE GENOMIC DNA]</scope>
    <source>
        <strain evidence="15">ZAV-08</strain>
    </source>
</reference>
<feature type="domain" description="Arginyl tRNA synthetase N-terminal" evidence="14">
    <location>
        <begin position="4"/>
        <end position="88"/>
    </location>
</feature>
<dbReference type="Proteomes" id="UP000235460">
    <property type="component" value="Unassembled WGS sequence"/>
</dbReference>
<dbReference type="Gene3D" id="3.30.1360.70">
    <property type="entry name" value="Arginyl tRNA synthetase N-terminal domain"/>
    <property type="match status" value="1"/>
</dbReference>
<evidence type="ECO:0000256" key="9">
    <source>
        <dbReference type="ARBA" id="ARBA00023146"/>
    </source>
</evidence>
<dbReference type="CDD" id="cd00671">
    <property type="entry name" value="ArgRS_core"/>
    <property type="match status" value="1"/>
</dbReference>
<dbReference type="SUPFAM" id="SSF47323">
    <property type="entry name" value="Anticodon-binding domain of a subclass of class I aminoacyl-tRNA synthetases"/>
    <property type="match status" value="1"/>
</dbReference>
<dbReference type="SUPFAM" id="SSF55190">
    <property type="entry name" value="Arginyl-tRNA synthetase (ArgRS), N-terminal 'additional' domain"/>
    <property type="match status" value="1"/>
</dbReference>
<dbReference type="AlphaFoldDB" id="A0A2N7PND3"/>
<name>A0A2N7PND3_9BACT</name>
<evidence type="ECO:0000256" key="2">
    <source>
        <dbReference type="ARBA" id="ARBA00005594"/>
    </source>
</evidence>
<dbReference type="Gene3D" id="3.40.50.620">
    <property type="entry name" value="HUPs"/>
    <property type="match status" value="1"/>
</dbReference>
<evidence type="ECO:0000256" key="3">
    <source>
        <dbReference type="ARBA" id="ARBA00011245"/>
    </source>
</evidence>